<accession>T1CJN6</accession>
<feature type="non-terminal residue" evidence="1">
    <location>
        <position position="1"/>
    </location>
</feature>
<dbReference type="EMBL" id="AUZZ01000647">
    <property type="protein sequence ID" value="EQD67174.1"/>
    <property type="molecule type" value="Genomic_DNA"/>
</dbReference>
<organism evidence="1">
    <name type="scientific">mine drainage metagenome</name>
    <dbReference type="NCBI Taxonomy" id="410659"/>
    <lineage>
        <taxon>unclassified sequences</taxon>
        <taxon>metagenomes</taxon>
        <taxon>ecological metagenomes</taxon>
    </lineage>
</organism>
<gene>
    <name evidence="1" type="ORF">B2A_00852</name>
</gene>
<reference evidence="1" key="2">
    <citation type="journal article" date="2014" name="ISME J.">
        <title>Microbial stratification in low pH oxic and suboxic macroscopic growths along an acid mine drainage.</title>
        <authorList>
            <person name="Mendez-Garcia C."/>
            <person name="Mesa V."/>
            <person name="Sprenger R.R."/>
            <person name="Richter M."/>
            <person name="Diez M.S."/>
            <person name="Solano J."/>
            <person name="Bargiela R."/>
            <person name="Golyshina O.V."/>
            <person name="Manteca A."/>
            <person name="Ramos J.L."/>
            <person name="Gallego J.R."/>
            <person name="Llorente I."/>
            <person name="Martins Dos Santos V.A."/>
            <person name="Jensen O.N."/>
            <person name="Pelaez A.I."/>
            <person name="Sanchez J."/>
            <person name="Ferrer M."/>
        </authorList>
    </citation>
    <scope>NUCLEOTIDE SEQUENCE</scope>
</reference>
<proteinExistence type="predicted"/>
<sequence length="66" mass="7427">YVPLSARVRNRPDIDALKALVRGVFATRPELGLAYRDGKNQSDEDWKTLYDDLVDAGAIVPDEHED</sequence>
<reference evidence="1" key="1">
    <citation type="submission" date="2013-08" db="EMBL/GenBank/DDBJ databases">
        <authorList>
            <person name="Mendez C."/>
            <person name="Richter M."/>
            <person name="Ferrer M."/>
            <person name="Sanchez J."/>
        </authorList>
    </citation>
    <scope>NUCLEOTIDE SEQUENCE</scope>
</reference>
<dbReference type="AlphaFoldDB" id="T1CJN6"/>
<evidence type="ECO:0000313" key="1">
    <source>
        <dbReference type="EMBL" id="EQD67174.1"/>
    </source>
</evidence>
<comment type="caution">
    <text evidence="1">The sequence shown here is derived from an EMBL/GenBank/DDBJ whole genome shotgun (WGS) entry which is preliminary data.</text>
</comment>
<protein>
    <submittedName>
        <fullName evidence="1">Uncharacterized protein</fullName>
    </submittedName>
</protein>
<name>T1CJN6_9ZZZZ</name>